<reference evidence="1 2" key="1">
    <citation type="submission" date="2020-04" db="EMBL/GenBank/DDBJ databases">
        <title>Flammeovirgaceae bacterium KN852 isolated from deep sea.</title>
        <authorList>
            <person name="Zhang D.-C."/>
        </authorList>
    </citation>
    <scope>NUCLEOTIDE SEQUENCE [LARGE SCALE GENOMIC DNA]</scope>
    <source>
        <strain evidence="1 2">KN852</strain>
    </source>
</reference>
<proteinExistence type="predicted"/>
<accession>A0A848IZS3</accession>
<gene>
    <name evidence="1" type="ORF">HH304_16670</name>
</gene>
<dbReference type="PANTHER" id="PTHR30441">
    <property type="entry name" value="DUF748 DOMAIN-CONTAINING PROTEIN"/>
    <property type="match status" value="1"/>
</dbReference>
<dbReference type="GO" id="GO:0005886">
    <property type="term" value="C:plasma membrane"/>
    <property type="evidence" value="ECO:0007669"/>
    <property type="project" value="TreeGrafter"/>
</dbReference>
<dbReference type="RefSeq" id="WP_169684109.1">
    <property type="nucleotide sequence ID" value="NZ_JABBNU010000010.1"/>
</dbReference>
<dbReference type="Pfam" id="PF05359">
    <property type="entry name" value="DUF748"/>
    <property type="match status" value="2"/>
</dbReference>
<protein>
    <submittedName>
        <fullName evidence="1">DUF748 domain-containing protein</fullName>
    </submittedName>
</protein>
<dbReference type="EMBL" id="JABBNU010000010">
    <property type="protein sequence ID" value="NMM50043.1"/>
    <property type="molecule type" value="Genomic_DNA"/>
</dbReference>
<dbReference type="InterPro" id="IPR052894">
    <property type="entry name" value="AsmA-related"/>
</dbReference>
<organism evidence="1 2">
    <name type="scientific">Marinigracilibium pacificum</name>
    <dbReference type="NCBI Taxonomy" id="2729599"/>
    <lineage>
        <taxon>Bacteria</taxon>
        <taxon>Pseudomonadati</taxon>
        <taxon>Bacteroidota</taxon>
        <taxon>Cytophagia</taxon>
        <taxon>Cytophagales</taxon>
        <taxon>Flammeovirgaceae</taxon>
        <taxon>Marinigracilibium</taxon>
    </lineage>
</organism>
<dbReference type="InterPro" id="IPR008023">
    <property type="entry name" value="DUF748"/>
</dbReference>
<dbReference type="PANTHER" id="PTHR30441:SF8">
    <property type="entry name" value="DUF748 DOMAIN-CONTAINING PROTEIN"/>
    <property type="match status" value="1"/>
</dbReference>
<sequence length="733" mass="83246">MQSQISRKVEVGSLIISPLTASLSINHFIIYEKDEETPFLSIENISVGANFSTLFSDEITISELELSGIRLKVVQGKDELNISDLESSLNDLKDQLESQSFGVKAISINEISVEDATLEYQNTLFGGSVEINILSILAKLAADEKQSYEFSGECNFAERGDVKFDGVLNLNNGKYKSRFKVNEFDIGFALPFLDKALYAEKLDGLINADISIGGNIDSLTSEANGVLEIQNLSLFGPYDKSLLHVSELKLTIDTVSAYNGVYYLSDVILTNPSIDILLIESGNNIIRKFPLELFLTSDFDSLMVNRKIDPDSLLSEYKKLDYIHSTFLRSYNSFYLNLKEIIQQFSFEELKIDSMNIEKGYLQFTDYSNNEPFHLLLEEGSATMNSFSSLNENSTMTFNSRLNYSGLLSGRVIIKSITEKRIHIDHRFTGLKIVDFSPFTDFYIYQPFWDGEINLSASSDIQNNYFSSQNDIVITNLEVGEKIHGSKNKKIPSRVAVGLMKDVNGEVKISIPVKGELTHPETDFFPNVGKVVKDLVIKTAAVPVKLITKPFKKRTDNIHEIKFNYLDTVITNNQKRDIKNLAKILKDDKLNIELIHYFNRDWEANQYALFQLKRVYYLFQNGDNGLKSTDSLKIVSINKYDPGFLSYLSGKIPVEENIYDINGLALEYLGKDKVYSLIDANKNKRERALMDYLNEKSDINLEGKRIIISYPDKIEVDRYFERPAFKVKVHGIE</sequence>
<evidence type="ECO:0000313" key="1">
    <source>
        <dbReference type="EMBL" id="NMM50043.1"/>
    </source>
</evidence>
<name>A0A848IZS3_9BACT</name>
<evidence type="ECO:0000313" key="2">
    <source>
        <dbReference type="Proteomes" id="UP000559010"/>
    </source>
</evidence>
<dbReference type="GO" id="GO:0090313">
    <property type="term" value="P:regulation of protein targeting to membrane"/>
    <property type="evidence" value="ECO:0007669"/>
    <property type="project" value="TreeGrafter"/>
</dbReference>
<comment type="caution">
    <text evidence="1">The sequence shown here is derived from an EMBL/GenBank/DDBJ whole genome shotgun (WGS) entry which is preliminary data.</text>
</comment>
<dbReference type="Proteomes" id="UP000559010">
    <property type="component" value="Unassembled WGS sequence"/>
</dbReference>
<dbReference type="AlphaFoldDB" id="A0A848IZS3"/>
<keyword evidence="2" id="KW-1185">Reference proteome</keyword>